<proteinExistence type="predicted"/>
<organism evidence="2">
    <name type="scientific">Ajellomyces capsulatus (strain H88)</name>
    <name type="common">Darling's disease fungus</name>
    <name type="synonym">Histoplasma capsulatum</name>
    <dbReference type="NCBI Taxonomy" id="544711"/>
    <lineage>
        <taxon>Eukaryota</taxon>
        <taxon>Fungi</taxon>
        <taxon>Dikarya</taxon>
        <taxon>Ascomycota</taxon>
        <taxon>Pezizomycotina</taxon>
        <taxon>Eurotiomycetes</taxon>
        <taxon>Eurotiomycetidae</taxon>
        <taxon>Onygenales</taxon>
        <taxon>Ajellomycetaceae</taxon>
        <taxon>Histoplasma</taxon>
    </lineage>
</organism>
<accession>F0U9C8</accession>
<protein>
    <submittedName>
        <fullName evidence="1">Predicted protein</fullName>
    </submittedName>
</protein>
<sequence length="145" mass="16309">MDLANPICNCRVRFLISGQSSTHNWEMDFRYRGKDSDYDDTFAKKRSDPTSSIRWLGLRFPSINDALPQTMSCIVSLWIVTGVAVQRQVTISSSPLGHLFEWSGASVLTEEGQIPRFVRASTFLQTDGYDRLTPPIATFKNDLGS</sequence>
<dbReference type="EMBL" id="DS990636">
    <property type="protein sequence ID" value="EGC41870.1"/>
    <property type="molecule type" value="Genomic_DNA"/>
</dbReference>
<dbReference type="AlphaFoldDB" id="F0U9C8"/>
<reference evidence="2" key="1">
    <citation type="submission" date="2008-07" db="EMBL/GenBank/DDBJ databases">
        <title>Annotation of Ajellomyces capsulatus strain H88.</title>
        <authorList>
            <person name="Champion M."/>
            <person name="Cuomo C."/>
            <person name="Ma L.-J."/>
            <person name="Henn M.R."/>
            <person name="Sil A."/>
            <person name="Goldman B."/>
            <person name="Young S.K."/>
            <person name="Kodira C.D."/>
            <person name="Zeng Q."/>
            <person name="Koehrsen M."/>
            <person name="Alvarado L."/>
            <person name="Berlin A."/>
            <person name="Borenstein D."/>
            <person name="Chen Z."/>
            <person name="Engels R."/>
            <person name="Freedman E."/>
            <person name="Gellesch M."/>
            <person name="Goldberg J."/>
            <person name="Griggs A."/>
            <person name="Gujja S."/>
            <person name="Heiman D."/>
            <person name="Hepburn T."/>
            <person name="Howarth C."/>
            <person name="Jen D."/>
            <person name="Larson L."/>
            <person name="Lewis B."/>
            <person name="Mehta T."/>
            <person name="Park D."/>
            <person name="Pearson M."/>
            <person name="Roberts A."/>
            <person name="Saif S."/>
            <person name="Shea T."/>
            <person name="Shenoy N."/>
            <person name="Sisk P."/>
            <person name="Stolte C."/>
            <person name="Sykes S."/>
            <person name="Walk T."/>
            <person name="White J."/>
            <person name="Yandava C."/>
            <person name="Klein B."/>
            <person name="McEwen J.G."/>
            <person name="Puccia R."/>
            <person name="Goldman G.H."/>
            <person name="Felipe M.S."/>
            <person name="Nino-Vega G."/>
            <person name="San-Blas G."/>
            <person name="Taylor J."/>
            <person name="Mendoza L."/>
            <person name="Galagan J."/>
            <person name="Nusbaum C."/>
            <person name="Birren B."/>
        </authorList>
    </citation>
    <scope>NUCLEOTIDE SEQUENCE [LARGE SCALE GENOMIC DNA]</scope>
    <source>
        <strain evidence="2">H88</strain>
    </source>
</reference>
<gene>
    <name evidence="1" type="ORF">HCEG_01232</name>
</gene>
<name>F0U9C8_AJEC8</name>
<dbReference type="OMA" id="QSSTHNW"/>
<dbReference type="HOGENOM" id="CLU_1786330_0_0_1"/>
<dbReference type="Proteomes" id="UP000008142">
    <property type="component" value="Unassembled WGS sequence"/>
</dbReference>
<evidence type="ECO:0000313" key="1">
    <source>
        <dbReference type="EMBL" id="EGC41870.1"/>
    </source>
</evidence>
<evidence type="ECO:0000313" key="2">
    <source>
        <dbReference type="Proteomes" id="UP000008142"/>
    </source>
</evidence>